<dbReference type="GO" id="GO:0046540">
    <property type="term" value="C:U4/U6 x U5 tri-snRNP complex"/>
    <property type="evidence" value="ECO:0007669"/>
    <property type="project" value="TreeGrafter"/>
</dbReference>
<evidence type="ECO:0000256" key="1">
    <source>
        <dbReference type="ARBA" id="ARBA00004123"/>
    </source>
</evidence>
<keyword evidence="5" id="KW-0747">Spliceosome</keyword>
<dbReference type="InterPro" id="IPR004098">
    <property type="entry name" value="Prp18"/>
</dbReference>
<feature type="compositionally biased region" description="Basic and acidic residues" evidence="8">
    <location>
        <begin position="69"/>
        <end position="89"/>
    </location>
</feature>
<comment type="subcellular location">
    <subcellularLocation>
        <location evidence="1">Nucleus</location>
    </subcellularLocation>
</comment>
<dbReference type="GO" id="GO:0005682">
    <property type="term" value="C:U5 snRNP"/>
    <property type="evidence" value="ECO:0007669"/>
    <property type="project" value="TreeGrafter"/>
</dbReference>
<evidence type="ECO:0000256" key="2">
    <source>
        <dbReference type="ARBA" id="ARBA00008137"/>
    </source>
</evidence>
<name>A0A9P8PD68_9ASCO</name>
<protein>
    <recommendedName>
        <fullName evidence="3">Pre-mRNA-splicing factor 18</fullName>
    </recommendedName>
</protein>
<evidence type="ECO:0000256" key="3">
    <source>
        <dbReference type="ARBA" id="ARBA00018242"/>
    </source>
</evidence>
<reference evidence="10" key="2">
    <citation type="submission" date="2021-01" db="EMBL/GenBank/DDBJ databases">
        <authorList>
            <person name="Schikora-Tamarit M.A."/>
        </authorList>
    </citation>
    <scope>NUCLEOTIDE SEQUENCE</scope>
    <source>
        <strain evidence="10">NCAIM Y.01608</strain>
    </source>
</reference>
<keyword evidence="4" id="KW-0507">mRNA processing</keyword>
<reference evidence="10" key="1">
    <citation type="journal article" date="2021" name="Open Biol.">
        <title>Shared evolutionary footprints suggest mitochondrial oxidative damage underlies multiple complex I losses in fungi.</title>
        <authorList>
            <person name="Schikora-Tamarit M.A."/>
            <person name="Marcet-Houben M."/>
            <person name="Nosek J."/>
            <person name="Gabaldon T."/>
        </authorList>
    </citation>
    <scope>NUCLEOTIDE SEQUENCE</scope>
    <source>
        <strain evidence="10">NCAIM Y.01608</strain>
    </source>
</reference>
<dbReference type="GO" id="GO:0000350">
    <property type="term" value="P:generation of catalytic spliceosome for second transesterification step"/>
    <property type="evidence" value="ECO:0007669"/>
    <property type="project" value="TreeGrafter"/>
</dbReference>
<evidence type="ECO:0000256" key="6">
    <source>
        <dbReference type="ARBA" id="ARBA00023187"/>
    </source>
</evidence>
<keyword evidence="11" id="KW-1185">Reference proteome</keyword>
<feature type="region of interest" description="Disordered" evidence="8">
    <location>
        <begin position="15"/>
        <end position="107"/>
    </location>
</feature>
<evidence type="ECO:0000313" key="10">
    <source>
        <dbReference type="EMBL" id="KAH3670093.1"/>
    </source>
</evidence>
<dbReference type="Pfam" id="PF02840">
    <property type="entry name" value="Prp18"/>
    <property type="match status" value="1"/>
</dbReference>
<dbReference type="Proteomes" id="UP000788993">
    <property type="component" value="Unassembled WGS sequence"/>
</dbReference>
<evidence type="ECO:0000256" key="5">
    <source>
        <dbReference type="ARBA" id="ARBA00022728"/>
    </source>
</evidence>
<dbReference type="SUPFAM" id="SSF47938">
    <property type="entry name" value="Functional domain of the splicing factor Prp18"/>
    <property type="match status" value="1"/>
</dbReference>
<evidence type="ECO:0000256" key="8">
    <source>
        <dbReference type="SAM" id="MobiDB-lite"/>
    </source>
</evidence>
<dbReference type="PANTHER" id="PTHR13007:SF19">
    <property type="entry name" value="PRE-MRNA-SPLICING FACTOR 18"/>
    <property type="match status" value="1"/>
</dbReference>
<organism evidence="10 11">
    <name type="scientific">Ogataea polymorpha</name>
    <dbReference type="NCBI Taxonomy" id="460523"/>
    <lineage>
        <taxon>Eukaryota</taxon>
        <taxon>Fungi</taxon>
        <taxon>Dikarya</taxon>
        <taxon>Ascomycota</taxon>
        <taxon>Saccharomycotina</taxon>
        <taxon>Pichiomycetes</taxon>
        <taxon>Pichiales</taxon>
        <taxon>Pichiaceae</taxon>
        <taxon>Ogataea</taxon>
    </lineage>
</organism>
<proteinExistence type="inferred from homology"/>
<feature type="domain" description="Prp18" evidence="9">
    <location>
        <begin position="132"/>
        <end position="248"/>
    </location>
</feature>
<accession>A0A9P8PD68</accession>
<dbReference type="Gene3D" id="1.20.940.10">
    <property type="entry name" value="Functional domain of the splicing factor Prp18"/>
    <property type="match status" value="1"/>
</dbReference>
<gene>
    <name evidence="10" type="ORF">OGATHE_002906</name>
</gene>
<evidence type="ECO:0000313" key="11">
    <source>
        <dbReference type="Proteomes" id="UP000788993"/>
    </source>
</evidence>
<dbReference type="EMBL" id="JAEUBD010000983">
    <property type="protein sequence ID" value="KAH3670093.1"/>
    <property type="molecule type" value="Genomic_DNA"/>
</dbReference>
<dbReference type="GO" id="GO:0071021">
    <property type="term" value="C:U2-type post-spliceosomal complex"/>
    <property type="evidence" value="ECO:0007669"/>
    <property type="project" value="TreeGrafter"/>
</dbReference>
<keyword evidence="7" id="KW-0539">Nucleus</keyword>
<comment type="similarity">
    <text evidence="2">Belongs to the PRP18 family.</text>
</comment>
<dbReference type="InterPro" id="IPR039979">
    <property type="entry name" value="PRPF18"/>
</dbReference>
<comment type="caution">
    <text evidence="10">The sequence shown here is derived from an EMBL/GenBank/DDBJ whole genome shotgun (WGS) entry which is preliminary data.</text>
</comment>
<dbReference type="AlphaFoldDB" id="A0A9P8PD68"/>
<dbReference type="PANTHER" id="PTHR13007">
    <property type="entry name" value="PRE-MRNA SPLICING FACTOR-RELATED"/>
    <property type="match status" value="1"/>
</dbReference>
<keyword evidence="6" id="KW-0508">mRNA splicing</keyword>
<feature type="compositionally biased region" description="Polar residues" evidence="8">
    <location>
        <begin position="47"/>
        <end position="63"/>
    </location>
</feature>
<sequence>MDFARVLNSEIARKKRAIQDEQTSKKARTVPSPEEIRGLPQTADEIASQTVEETGPGTTQFENSGPDAQRIDAVEDGQPDKKNPGKTSDKPSSGPQPEPGSYIIKKTDIRDDHAIVSQQCRDYIKHLLNVWESKKDQHTNADLLETKKWLLPLLVQLKKKSLPHDQLVSLATILYNIQHQKYTEANEAYLQLSIGNVAWPIGLIDIGIRVRTNNMKIGEGSNISNIMKDERTRQWILAVKRLLTFCELHSVVSND</sequence>
<evidence type="ECO:0000256" key="4">
    <source>
        <dbReference type="ARBA" id="ARBA00022664"/>
    </source>
</evidence>
<evidence type="ECO:0000259" key="9">
    <source>
        <dbReference type="Pfam" id="PF02840"/>
    </source>
</evidence>
<evidence type="ECO:0000256" key="7">
    <source>
        <dbReference type="ARBA" id="ARBA00023242"/>
    </source>
</evidence>